<protein>
    <recommendedName>
        <fullName evidence="5">beta-glucosidase</fullName>
        <ecNumber evidence="5">3.2.1.21</ecNumber>
    </recommendedName>
</protein>
<keyword evidence="9" id="KW-0325">Glycoprotein</keyword>
<evidence type="ECO:0000256" key="5">
    <source>
        <dbReference type="ARBA" id="ARBA00012744"/>
    </source>
</evidence>
<dbReference type="EMBL" id="JAGMWT010000014">
    <property type="protein sequence ID" value="KAH7116688.1"/>
    <property type="molecule type" value="Genomic_DNA"/>
</dbReference>
<dbReference type="GO" id="GO:0005576">
    <property type="term" value="C:extracellular region"/>
    <property type="evidence" value="ECO:0007669"/>
    <property type="project" value="UniProtKB-SubCell"/>
</dbReference>
<dbReference type="Gene3D" id="3.20.20.300">
    <property type="entry name" value="Glycoside hydrolase, family 3, N-terminal domain"/>
    <property type="match status" value="1"/>
</dbReference>
<gene>
    <name evidence="12" type="ORF">B0J11DRAFT_561087</name>
</gene>
<comment type="catalytic activity">
    <reaction evidence="1">
        <text>Hydrolysis of terminal, non-reducing beta-D-glucosyl residues with release of beta-D-glucose.</text>
        <dbReference type="EC" id="3.2.1.21"/>
    </reaction>
</comment>
<proteinExistence type="inferred from homology"/>
<evidence type="ECO:0000256" key="1">
    <source>
        <dbReference type="ARBA" id="ARBA00000448"/>
    </source>
</evidence>
<evidence type="ECO:0000256" key="4">
    <source>
        <dbReference type="ARBA" id="ARBA00005336"/>
    </source>
</evidence>
<keyword evidence="8 12" id="KW-0378">Hydrolase</keyword>
<keyword evidence="7" id="KW-0732">Signal</keyword>
<dbReference type="InterPro" id="IPR017853">
    <property type="entry name" value="GH"/>
</dbReference>
<keyword evidence="10" id="KW-0326">Glycosidase</keyword>
<dbReference type="PANTHER" id="PTHR42715:SF12">
    <property type="entry name" value="BETA-GLUCOSIDASE G-RELATED"/>
    <property type="match status" value="1"/>
</dbReference>
<evidence type="ECO:0000256" key="7">
    <source>
        <dbReference type="ARBA" id="ARBA00022729"/>
    </source>
</evidence>
<dbReference type="Proteomes" id="UP000700596">
    <property type="component" value="Unassembled WGS sequence"/>
</dbReference>
<evidence type="ECO:0000313" key="12">
    <source>
        <dbReference type="EMBL" id="KAH7116688.1"/>
    </source>
</evidence>
<dbReference type="PANTHER" id="PTHR42715">
    <property type="entry name" value="BETA-GLUCOSIDASE"/>
    <property type="match status" value="1"/>
</dbReference>
<name>A0A9P9ICN9_9PLEO</name>
<organism evidence="12 13">
    <name type="scientific">Dendryphion nanum</name>
    <dbReference type="NCBI Taxonomy" id="256645"/>
    <lineage>
        <taxon>Eukaryota</taxon>
        <taxon>Fungi</taxon>
        <taxon>Dikarya</taxon>
        <taxon>Ascomycota</taxon>
        <taxon>Pezizomycotina</taxon>
        <taxon>Dothideomycetes</taxon>
        <taxon>Pleosporomycetidae</taxon>
        <taxon>Pleosporales</taxon>
        <taxon>Torulaceae</taxon>
        <taxon>Dendryphion</taxon>
    </lineage>
</organism>
<evidence type="ECO:0000256" key="11">
    <source>
        <dbReference type="ARBA" id="ARBA00024983"/>
    </source>
</evidence>
<dbReference type="GO" id="GO:0008422">
    <property type="term" value="F:beta-glucosidase activity"/>
    <property type="evidence" value="ECO:0007669"/>
    <property type="project" value="UniProtKB-EC"/>
</dbReference>
<evidence type="ECO:0000256" key="2">
    <source>
        <dbReference type="ARBA" id="ARBA00004613"/>
    </source>
</evidence>
<reference evidence="12" key="1">
    <citation type="journal article" date="2021" name="Nat. Commun.">
        <title>Genetic determinants of endophytism in the Arabidopsis root mycobiome.</title>
        <authorList>
            <person name="Mesny F."/>
            <person name="Miyauchi S."/>
            <person name="Thiergart T."/>
            <person name="Pickel B."/>
            <person name="Atanasova L."/>
            <person name="Karlsson M."/>
            <person name="Huettel B."/>
            <person name="Barry K.W."/>
            <person name="Haridas S."/>
            <person name="Chen C."/>
            <person name="Bauer D."/>
            <person name="Andreopoulos W."/>
            <person name="Pangilinan J."/>
            <person name="LaButti K."/>
            <person name="Riley R."/>
            <person name="Lipzen A."/>
            <person name="Clum A."/>
            <person name="Drula E."/>
            <person name="Henrissat B."/>
            <person name="Kohler A."/>
            <person name="Grigoriev I.V."/>
            <person name="Martin F.M."/>
            <person name="Hacquard S."/>
        </authorList>
    </citation>
    <scope>NUCLEOTIDE SEQUENCE</scope>
    <source>
        <strain evidence="12">MPI-CAGE-CH-0243</strain>
    </source>
</reference>
<evidence type="ECO:0000256" key="10">
    <source>
        <dbReference type="ARBA" id="ARBA00023295"/>
    </source>
</evidence>
<dbReference type="OrthoDB" id="416222at2759"/>
<keyword evidence="13" id="KW-1185">Reference proteome</keyword>
<sequence length="318" mass="34885">MQSNVFLRGRRDIYPSLPGRIGLASDRIQWFRRVRASSLTIEEKAGMVAGNIAAIERLNFTGICLQDGPLAIRQAALASVFPAQLSRALHMGQEFRAKGSHVALESFSPDSYLSGELVAESVNGIQRAGAQAATKHLVVNEQEIQPSGLGPNRVEYLSPNIDDKTMHMTYLWPFANAVRASTASIMCSYQRINGSYDCQNSKGYVIADWEGTHAGVASIEAGLDMNMPGGIDFITASPSYFGENVTTAVNNGSVPMHRVDDMVIRIMTPYLYLNQDVDYPLVDSYTPALGFFPRTEWVYNFTLGPLVGVRSSSTECRN</sequence>
<dbReference type="InterPro" id="IPR050288">
    <property type="entry name" value="Cellulose_deg_GH3"/>
</dbReference>
<keyword evidence="6" id="KW-0964">Secreted</keyword>
<dbReference type="InterPro" id="IPR036962">
    <property type="entry name" value="Glyco_hydro_3_N_sf"/>
</dbReference>
<dbReference type="AlphaFoldDB" id="A0A9P9ICN9"/>
<comment type="pathway">
    <text evidence="3">Glycan metabolism; cellulose degradation.</text>
</comment>
<comment type="similarity">
    <text evidence="4">Belongs to the glycosyl hydrolase 3 family.</text>
</comment>
<accession>A0A9P9ICN9</accession>
<comment type="function">
    <text evidence="11">Beta-glucosidases are one of a number of cellulolytic enzymes involved in the degradation of cellulosic biomass. Catalyzes the last step releasing glucose from the inhibitory cellobiose.</text>
</comment>
<comment type="caution">
    <text evidence="12">The sequence shown here is derived from an EMBL/GenBank/DDBJ whole genome shotgun (WGS) entry which is preliminary data.</text>
</comment>
<dbReference type="SUPFAM" id="SSF51445">
    <property type="entry name" value="(Trans)glycosidases"/>
    <property type="match status" value="1"/>
</dbReference>
<evidence type="ECO:0000256" key="6">
    <source>
        <dbReference type="ARBA" id="ARBA00022525"/>
    </source>
</evidence>
<evidence type="ECO:0000256" key="9">
    <source>
        <dbReference type="ARBA" id="ARBA00023180"/>
    </source>
</evidence>
<comment type="subcellular location">
    <subcellularLocation>
        <location evidence="2">Secreted</location>
    </subcellularLocation>
</comment>
<dbReference type="EC" id="3.2.1.21" evidence="5"/>
<evidence type="ECO:0000313" key="13">
    <source>
        <dbReference type="Proteomes" id="UP000700596"/>
    </source>
</evidence>
<evidence type="ECO:0000256" key="3">
    <source>
        <dbReference type="ARBA" id="ARBA00004987"/>
    </source>
</evidence>
<dbReference type="GO" id="GO:0009251">
    <property type="term" value="P:glucan catabolic process"/>
    <property type="evidence" value="ECO:0007669"/>
    <property type="project" value="TreeGrafter"/>
</dbReference>
<evidence type="ECO:0000256" key="8">
    <source>
        <dbReference type="ARBA" id="ARBA00022801"/>
    </source>
</evidence>